<dbReference type="AlphaFoldDB" id="A0A162I163"/>
<evidence type="ECO:0000313" key="3">
    <source>
        <dbReference type="Proteomes" id="UP000078544"/>
    </source>
</evidence>
<comment type="caution">
    <text evidence="2">The sequence shown here is derived from an EMBL/GenBank/DDBJ whole genome shotgun (WGS) entry which is preliminary data.</text>
</comment>
<dbReference type="EMBL" id="AZGY01000039">
    <property type="protein sequence ID" value="KZZ87303.1"/>
    <property type="molecule type" value="Genomic_DNA"/>
</dbReference>
<sequence>MPRCRSDAASFAASAAPAAPAAEAARRHAAPHQVDTRLPHPDAVAPPHHYPPRPPRHHHHHYHYHYHTVTVSVSVSVSVIRTSNRSRPSHSALLAAGAVPAARPPAGPPPRVLPHPGRPVAARSLWTCGGGMGRAMTMTMTRRTASGRTPTIT</sequence>
<protein>
    <submittedName>
        <fullName evidence="2">Uncharacterized protein</fullName>
    </submittedName>
</protein>
<proteinExistence type="predicted"/>
<organism evidence="2 3">
    <name type="scientific">Moelleriella libera RCEF 2490</name>
    <dbReference type="NCBI Taxonomy" id="1081109"/>
    <lineage>
        <taxon>Eukaryota</taxon>
        <taxon>Fungi</taxon>
        <taxon>Dikarya</taxon>
        <taxon>Ascomycota</taxon>
        <taxon>Pezizomycotina</taxon>
        <taxon>Sordariomycetes</taxon>
        <taxon>Hypocreomycetidae</taxon>
        <taxon>Hypocreales</taxon>
        <taxon>Clavicipitaceae</taxon>
        <taxon>Moelleriella</taxon>
    </lineage>
</organism>
<feature type="region of interest" description="Disordered" evidence="1">
    <location>
        <begin position="19"/>
        <end position="58"/>
    </location>
</feature>
<name>A0A162I163_9HYPO</name>
<gene>
    <name evidence="2" type="ORF">AAL_08408</name>
</gene>
<dbReference type="Proteomes" id="UP000078544">
    <property type="component" value="Unassembled WGS sequence"/>
</dbReference>
<evidence type="ECO:0000256" key="1">
    <source>
        <dbReference type="SAM" id="MobiDB-lite"/>
    </source>
</evidence>
<reference evidence="2 3" key="1">
    <citation type="journal article" date="2016" name="Genome Biol. Evol.">
        <title>Divergent and convergent evolution of fungal pathogenicity.</title>
        <authorList>
            <person name="Shang Y."/>
            <person name="Xiao G."/>
            <person name="Zheng P."/>
            <person name="Cen K."/>
            <person name="Zhan S."/>
            <person name="Wang C."/>
        </authorList>
    </citation>
    <scope>NUCLEOTIDE SEQUENCE [LARGE SCALE GENOMIC DNA]</scope>
    <source>
        <strain evidence="2 3">RCEF 2490</strain>
    </source>
</reference>
<keyword evidence="3" id="KW-1185">Reference proteome</keyword>
<accession>A0A162I163</accession>
<evidence type="ECO:0000313" key="2">
    <source>
        <dbReference type="EMBL" id="KZZ87303.1"/>
    </source>
</evidence>